<name>A0AAD4QTE9_9BILA</name>
<dbReference type="Proteomes" id="UP001201812">
    <property type="component" value="Unassembled WGS sequence"/>
</dbReference>
<evidence type="ECO:0000256" key="2">
    <source>
        <dbReference type="SAM" id="SignalP"/>
    </source>
</evidence>
<comment type="caution">
    <text evidence="3">The sequence shown here is derived from an EMBL/GenBank/DDBJ whole genome shotgun (WGS) entry which is preliminary data.</text>
</comment>
<evidence type="ECO:0000313" key="3">
    <source>
        <dbReference type="EMBL" id="KAI1699225.1"/>
    </source>
</evidence>
<accession>A0AAD4QTE9</accession>
<evidence type="ECO:0000256" key="1">
    <source>
        <dbReference type="SAM" id="MobiDB-lite"/>
    </source>
</evidence>
<feature type="chain" id="PRO_5042141332" evidence="2">
    <location>
        <begin position="25"/>
        <end position="133"/>
    </location>
</feature>
<sequence>MELTLSKSIIVCVVLCRCMVPIRAPGEESKALKKANAEYAKQQQAHLSPGHDKEPDNNGRAHLPTAHRPLYGGMVVEWEDDAAFAKRTRGHSIQNTNDYHNQLRKLKLLFEEDIKKRQQKMEWRQFKYKVTRS</sequence>
<feature type="signal peptide" evidence="2">
    <location>
        <begin position="1"/>
        <end position="24"/>
    </location>
</feature>
<organism evidence="3 4">
    <name type="scientific">Ditylenchus destructor</name>
    <dbReference type="NCBI Taxonomy" id="166010"/>
    <lineage>
        <taxon>Eukaryota</taxon>
        <taxon>Metazoa</taxon>
        <taxon>Ecdysozoa</taxon>
        <taxon>Nematoda</taxon>
        <taxon>Chromadorea</taxon>
        <taxon>Rhabditida</taxon>
        <taxon>Tylenchina</taxon>
        <taxon>Tylenchomorpha</taxon>
        <taxon>Sphaerularioidea</taxon>
        <taxon>Anguinidae</taxon>
        <taxon>Anguininae</taxon>
        <taxon>Ditylenchus</taxon>
    </lineage>
</organism>
<feature type="region of interest" description="Disordered" evidence="1">
    <location>
        <begin position="34"/>
        <end position="66"/>
    </location>
</feature>
<dbReference type="AlphaFoldDB" id="A0AAD4QTE9"/>
<keyword evidence="2" id="KW-0732">Signal</keyword>
<protein>
    <submittedName>
        <fullName evidence="3">Uncharacterized protein</fullName>
    </submittedName>
</protein>
<evidence type="ECO:0000313" key="4">
    <source>
        <dbReference type="Proteomes" id="UP001201812"/>
    </source>
</evidence>
<dbReference type="EMBL" id="JAKKPZ010000188">
    <property type="protein sequence ID" value="KAI1699225.1"/>
    <property type="molecule type" value="Genomic_DNA"/>
</dbReference>
<gene>
    <name evidence="3" type="ORF">DdX_17470</name>
</gene>
<keyword evidence="4" id="KW-1185">Reference proteome</keyword>
<reference evidence="3" key="1">
    <citation type="submission" date="2022-01" db="EMBL/GenBank/DDBJ databases">
        <title>Genome Sequence Resource for Two Populations of Ditylenchus destructor, the Migratory Endoparasitic Phytonematode.</title>
        <authorList>
            <person name="Zhang H."/>
            <person name="Lin R."/>
            <person name="Xie B."/>
        </authorList>
    </citation>
    <scope>NUCLEOTIDE SEQUENCE</scope>
    <source>
        <strain evidence="3">BazhouSP</strain>
    </source>
</reference>
<feature type="compositionally biased region" description="Basic and acidic residues" evidence="1">
    <location>
        <begin position="49"/>
        <end position="59"/>
    </location>
</feature>
<proteinExistence type="predicted"/>